<dbReference type="OrthoDB" id="41906at2"/>
<comment type="similarity">
    <text evidence="1">Belongs to the UPF0597 family.</text>
</comment>
<feature type="domain" description="Serine dehydratase-like alpha subunit" evidence="2">
    <location>
        <begin position="147"/>
        <end position="426"/>
    </location>
</feature>
<reference evidence="3 4" key="1">
    <citation type="journal article" date="2018" name="Genome Announc.">
        <title>Complete genomes of two Megasphaera elsdenii strains, NCIMB 702410 and ATCC 25940.</title>
        <authorList>
            <person name="Hatmaker E.A."/>
            <person name="O'Dell K."/>
            <person name="Riley L.A."/>
            <person name="Klingeman D.M."/>
            <person name="Guss A.M."/>
        </authorList>
    </citation>
    <scope>NUCLEOTIDE SEQUENCE [LARGE SCALE GENOMIC DNA]</scope>
    <source>
        <strain evidence="3 4">NCIMB702410</strain>
    </source>
</reference>
<dbReference type="Proteomes" id="UP000238358">
    <property type="component" value="Chromosome"/>
</dbReference>
<dbReference type="InterPro" id="IPR021144">
    <property type="entry name" value="UPF0597"/>
</dbReference>
<dbReference type="InterPro" id="IPR005130">
    <property type="entry name" value="Ser_deHydtase-like_asu"/>
</dbReference>
<organism evidence="3 4">
    <name type="scientific">Megasphaera elsdenii</name>
    <dbReference type="NCBI Taxonomy" id="907"/>
    <lineage>
        <taxon>Bacteria</taxon>
        <taxon>Bacillati</taxon>
        <taxon>Bacillota</taxon>
        <taxon>Negativicutes</taxon>
        <taxon>Veillonellales</taxon>
        <taxon>Veillonellaceae</taxon>
        <taxon>Megasphaera</taxon>
    </lineage>
</organism>
<name>A0A2S0M3W7_MEGEL</name>
<dbReference type="PIRSF" id="PIRSF006054">
    <property type="entry name" value="UCP006054"/>
    <property type="match status" value="1"/>
</dbReference>
<evidence type="ECO:0000313" key="3">
    <source>
        <dbReference type="EMBL" id="AVO26143.1"/>
    </source>
</evidence>
<dbReference type="HAMAP" id="MF_01845">
    <property type="entry name" value="UPF0597"/>
    <property type="match status" value="1"/>
</dbReference>
<accession>A0A2S0M3W7</accession>
<gene>
    <name evidence="3" type="ORF">C6Y28_00035</name>
</gene>
<sequence>MDKRAMWNEMIGVIKQDVTPATGCTEPIALAYAAATAARELGEPVRFVDGWVSANLMKNGMGVTVPGTGMPGLYIAAAVGALGGDADAGLQVLKALTPDVVALGKQYVADGKITVSVREDTPHVLYAEAVVYGENHRVRVVITDDHTNIVFIEKDGKVLRDQRVDGGSGEDPKIAFLHTLTLADIVDFAEQVPLEDLAFLKEAERLNDHLSHEGLTGKYGLKIGYTLQQLVEKGVLADDLSHRIQIRTVAASDARMGGAAFPAMTNSGSGNQGIAATEPVTVVADFLGVTPEKRLRALALSSMVAIYAHGYLPKLSAFCATVTASMGAAAGMAWLLADNEPLDVIERALATMSGSIVGMVCDGAANSCSMKVSASVHAAYEAVLLALNDVRVQGTDGLVAHSAEECLKNVGLLASQGMQQTDEEVLRIMLHKNKA</sequence>
<dbReference type="EMBL" id="CP027569">
    <property type="protein sequence ID" value="AVO26143.1"/>
    <property type="molecule type" value="Genomic_DNA"/>
</dbReference>
<proteinExistence type="inferred from homology"/>
<dbReference type="PANTHER" id="PTHR30501">
    <property type="entry name" value="UPF0597 PROTEIN YHAM"/>
    <property type="match status" value="1"/>
</dbReference>
<dbReference type="AlphaFoldDB" id="A0A2S0M3W7"/>
<dbReference type="GO" id="GO:0019450">
    <property type="term" value="P:L-cysteine catabolic process to pyruvate"/>
    <property type="evidence" value="ECO:0007669"/>
    <property type="project" value="TreeGrafter"/>
</dbReference>
<protein>
    <recommendedName>
        <fullName evidence="1">UPF0597 protein C6Y28_00035</fullName>
    </recommendedName>
</protein>
<evidence type="ECO:0000259" key="2">
    <source>
        <dbReference type="Pfam" id="PF03313"/>
    </source>
</evidence>
<evidence type="ECO:0000313" key="4">
    <source>
        <dbReference type="Proteomes" id="UP000238358"/>
    </source>
</evidence>
<dbReference type="RefSeq" id="WP_027894768.1">
    <property type="nucleotide sequence ID" value="NZ_CP027569.1"/>
</dbReference>
<dbReference type="PANTHER" id="PTHR30501:SF2">
    <property type="entry name" value="UPF0597 PROTEIN YHAM"/>
    <property type="match status" value="1"/>
</dbReference>
<dbReference type="GO" id="GO:0080146">
    <property type="term" value="F:L-cysteine desulfhydrase activity"/>
    <property type="evidence" value="ECO:0007669"/>
    <property type="project" value="TreeGrafter"/>
</dbReference>
<dbReference type="Pfam" id="PF03313">
    <property type="entry name" value="SDH_alpha"/>
    <property type="match status" value="1"/>
</dbReference>
<evidence type="ECO:0000256" key="1">
    <source>
        <dbReference type="HAMAP-Rule" id="MF_01845"/>
    </source>
</evidence>